<dbReference type="InterPro" id="IPR002850">
    <property type="entry name" value="PIN_toxin-like"/>
</dbReference>
<organism evidence="2 3">
    <name type="scientific">Trichlorobacter thiogenes</name>
    <dbReference type="NCBI Taxonomy" id="115783"/>
    <lineage>
        <taxon>Bacteria</taxon>
        <taxon>Pseudomonadati</taxon>
        <taxon>Thermodesulfobacteriota</taxon>
        <taxon>Desulfuromonadia</taxon>
        <taxon>Geobacterales</taxon>
        <taxon>Geobacteraceae</taxon>
        <taxon>Trichlorobacter</taxon>
    </lineage>
</organism>
<reference evidence="3" key="1">
    <citation type="submission" date="2017-02" db="EMBL/GenBank/DDBJ databases">
        <authorList>
            <person name="Varghese N."/>
            <person name="Submissions S."/>
        </authorList>
    </citation>
    <scope>NUCLEOTIDE SEQUENCE [LARGE SCALE GENOMIC DNA]</scope>
    <source>
        <strain evidence="3">ATCC BAA-34</strain>
    </source>
</reference>
<name>A0A1T4LBW6_9BACT</name>
<dbReference type="Pfam" id="PF13470">
    <property type="entry name" value="PIN_3"/>
    <property type="match status" value="1"/>
</dbReference>
<feature type="domain" description="PIN" evidence="1">
    <location>
        <begin position="3"/>
        <end position="112"/>
    </location>
</feature>
<dbReference type="STRING" id="115783.SAMN02745119_00867"/>
<gene>
    <name evidence="2" type="ORF">SAMN02745119_00867</name>
</gene>
<dbReference type="OrthoDB" id="271187at2"/>
<evidence type="ECO:0000313" key="3">
    <source>
        <dbReference type="Proteomes" id="UP000190102"/>
    </source>
</evidence>
<dbReference type="AlphaFoldDB" id="A0A1T4LBW6"/>
<dbReference type="SUPFAM" id="SSF88723">
    <property type="entry name" value="PIN domain-like"/>
    <property type="match status" value="1"/>
</dbReference>
<sequence>MAPQIILDTNVLVAAFKSSRGASYRLLSLVDSGKFQLNVSTPLVAEYEEILRRETPHINAADVVDYLCAIANRHKIFFLWRPVLRDPDDDFILELAVKCNSIIVTWNIKDFKKAARFGISVMTPKEFLEQTGELP</sequence>
<dbReference type="Proteomes" id="UP000190102">
    <property type="component" value="Unassembled WGS sequence"/>
</dbReference>
<keyword evidence="3" id="KW-1185">Reference proteome</keyword>
<dbReference type="InterPro" id="IPR029060">
    <property type="entry name" value="PIN-like_dom_sf"/>
</dbReference>
<dbReference type="SMART" id="SM00670">
    <property type="entry name" value="PINc"/>
    <property type="match status" value="1"/>
</dbReference>
<dbReference type="RefSeq" id="WP_078789150.1">
    <property type="nucleotide sequence ID" value="NZ_FUWR01000002.1"/>
</dbReference>
<dbReference type="Gene3D" id="3.40.50.1010">
    <property type="entry name" value="5'-nuclease"/>
    <property type="match status" value="1"/>
</dbReference>
<dbReference type="PANTHER" id="PTHR34610">
    <property type="entry name" value="SSL7007 PROTEIN"/>
    <property type="match status" value="1"/>
</dbReference>
<dbReference type="InterPro" id="IPR002716">
    <property type="entry name" value="PIN_dom"/>
</dbReference>
<protein>
    <submittedName>
        <fullName evidence="2">Predicted nucleic acid-binding protein, contains PIN domain</fullName>
    </submittedName>
</protein>
<evidence type="ECO:0000259" key="1">
    <source>
        <dbReference type="SMART" id="SM00670"/>
    </source>
</evidence>
<proteinExistence type="predicted"/>
<dbReference type="PANTHER" id="PTHR34610:SF3">
    <property type="entry name" value="SSL7007 PROTEIN"/>
    <property type="match status" value="1"/>
</dbReference>
<accession>A0A1T4LBW6</accession>
<evidence type="ECO:0000313" key="2">
    <source>
        <dbReference type="EMBL" id="SJZ52038.1"/>
    </source>
</evidence>
<dbReference type="EMBL" id="FUWR01000002">
    <property type="protein sequence ID" value="SJZ52038.1"/>
    <property type="molecule type" value="Genomic_DNA"/>
</dbReference>